<dbReference type="PANTHER" id="PTHR31704:SF37">
    <property type="entry name" value="HEAT SHOCK PROTEIN"/>
    <property type="match status" value="1"/>
</dbReference>
<evidence type="ECO:0000313" key="2">
    <source>
        <dbReference type="Proteomes" id="UP001153555"/>
    </source>
</evidence>
<organism evidence="1 2">
    <name type="scientific">Striga hermonthica</name>
    <name type="common">Purple witchweed</name>
    <name type="synonym">Buchnera hermonthica</name>
    <dbReference type="NCBI Taxonomy" id="68872"/>
    <lineage>
        <taxon>Eukaryota</taxon>
        <taxon>Viridiplantae</taxon>
        <taxon>Streptophyta</taxon>
        <taxon>Embryophyta</taxon>
        <taxon>Tracheophyta</taxon>
        <taxon>Spermatophyta</taxon>
        <taxon>Magnoliopsida</taxon>
        <taxon>eudicotyledons</taxon>
        <taxon>Gunneridae</taxon>
        <taxon>Pentapetalae</taxon>
        <taxon>asterids</taxon>
        <taxon>lamiids</taxon>
        <taxon>Lamiales</taxon>
        <taxon>Orobanchaceae</taxon>
        <taxon>Buchnereae</taxon>
        <taxon>Striga</taxon>
    </lineage>
</organism>
<proteinExistence type="predicted"/>
<comment type="caution">
    <text evidence="1">The sequence shown here is derived from an EMBL/GenBank/DDBJ whole genome shotgun (WGS) entry which is preliminary data.</text>
</comment>
<evidence type="ECO:0008006" key="3">
    <source>
        <dbReference type="Google" id="ProtNLM"/>
    </source>
</evidence>
<dbReference type="OrthoDB" id="1732802at2759"/>
<protein>
    <recommendedName>
        <fullName evidence="3">Myb/SANT-like domain-containing protein</fullName>
    </recommendedName>
</protein>
<dbReference type="Proteomes" id="UP001153555">
    <property type="component" value="Unassembled WGS sequence"/>
</dbReference>
<dbReference type="EMBL" id="CACSLK010027752">
    <property type="protein sequence ID" value="CAA0828292.1"/>
    <property type="molecule type" value="Genomic_DNA"/>
</dbReference>
<accession>A0A9N7RGA0</accession>
<evidence type="ECO:0000313" key="1">
    <source>
        <dbReference type="EMBL" id="CAA0828292.1"/>
    </source>
</evidence>
<name>A0A9N7RGA0_STRHE</name>
<keyword evidence="2" id="KW-1185">Reference proteome</keyword>
<sequence length="284" mass="32614">MRTRWSLWKQLKDKETGLGWDHMKGTIDATDEWWALKIKENSKYEVFREEGIEIELECKMDQIFAISAQGKLKFTPVSSSQQKHVMQEVDEVYVPSPLHESCNDNYGGDNCCVADESWDGVWTKISPTCTSTPIASPGNIQIEANDGRKGKRSFVGDFSQSSKATRNSGKRARVAAIQEMLGGIMQTISKRNHLTEEITTSMKNMMSLHMDIVKSMKEKSYYDLRDTMAKLCTLSDLTATSPEFFFACTMFEDPQKRIIFFGLPDDNSRVEYIKYMYKEHKKNR</sequence>
<dbReference type="PANTHER" id="PTHR31704">
    <property type="entry name" value="MYB/SANT-LIKE DNA-BINDING DOMAIN PROTEIN-RELATED"/>
    <property type="match status" value="1"/>
</dbReference>
<gene>
    <name evidence="1" type="ORF">SHERM_23987</name>
</gene>
<dbReference type="AlphaFoldDB" id="A0A9N7RGA0"/>
<reference evidence="1" key="1">
    <citation type="submission" date="2019-12" db="EMBL/GenBank/DDBJ databases">
        <authorList>
            <person name="Scholes J."/>
        </authorList>
    </citation>
    <scope>NUCLEOTIDE SEQUENCE</scope>
</reference>